<organism evidence="2">
    <name type="scientific">Culex tarsalis</name>
    <name type="common">Encephalitis mosquito</name>
    <dbReference type="NCBI Taxonomy" id="7177"/>
    <lineage>
        <taxon>Eukaryota</taxon>
        <taxon>Metazoa</taxon>
        <taxon>Ecdysozoa</taxon>
        <taxon>Arthropoda</taxon>
        <taxon>Hexapoda</taxon>
        <taxon>Insecta</taxon>
        <taxon>Pterygota</taxon>
        <taxon>Neoptera</taxon>
        <taxon>Endopterygota</taxon>
        <taxon>Diptera</taxon>
        <taxon>Nematocera</taxon>
        <taxon>Culicoidea</taxon>
        <taxon>Culicidae</taxon>
        <taxon>Culicinae</taxon>
        <taxon>Culicini</taxon>
        <taxon>Culex</taxon>
        <taxon>Culex</taxon>
    </lineage>
</organism>
<feature type="compositionally biased region" description="Low complexity" evidence="1">
    <location>
        <begin position="220"/>
        <end position="230"/>
    </location>
</feature>
<evidence type="ECO:0000313" key="2">
    <source>
        <dbReference type="EMBL" id="JAV24402.1"/>
    </source>
</evidence>
<sequence>MCSVSGSNKVVLDFCQLISQPNPKVVKQLVAELRVTPDNLRAVINCKNRNAVLLEFASAAVAANIATKQLTHQGNNIPVYLDDDAIEVQVHDINTQVCNDAIAKALSPYGEVLDIAADRWKHFFPGLLNGIRLVKFRSLTKPIPKYLTISNSLATIIYKGQKAAWRLTGKKKKTNKQNENQRNKNQNNSCYNNNQEKHQEEKKEEQPNERDEQPEEHTNKNTNNNNKSNNLQKQYETPNYQQEQPEADMDQDDSDQDNNTNDDSDPDEEGFKLVQCQRKSRSKIDRKHKRQHSEESENKAKIPGHLRAALLCKRWKEADRTHKEAVDDISKIHADRMKSMYTRKNSGNA</sequence>
<accession>A0A1Q3FA61</accession>
<feature type="compositionally biased region" description="Low complexity" evidence="1">
    <location>
        <begin position="177"/>
        <end position="194"/>
    </location>
</feature>
<proteinExistence type="predicted"/>
<evidence type="ECO:0000256" key="1">
    <source>
        <dbReference type="SAM" id="MobiDB-lite"/>
    </source>
</evidence>
<dbReference type="EMBL" id="GFDL01010643">
    <property type="protein sequence ID" value="JAV24402.1"/>
    <property type="molecule type" value="Transcribed_RNA"/>
</dbReference>
<feature type="compositionally biased region" description="Acidic residues" evidence="1">
    <location>
        <begin position="245"/>
        <end position="268"/>
    </location>
</feature>
<reference evidence="2" key="1">
    <citation type="submission" date="2017-01" db="EMBL/GenBank/DDBJ databases">
        <title>A deep insight into the sialotranscriptome of adult male and female Cluex tarsalis mosquitoes.</title>
        <authorList>
            <person name="Ribeiro J.M."/>
            <person name="Moreira F."/>
            <person name="Bernard K.A."/>
            <person name="Calvo E."/>
        </authorList>
    </citation>
    <scope>NUCLEOTIDE SEQUENCE</scope>
    <source>
        <strain evidence="2">Kern County</strain>
        <tissue evidence="2">Salivary glands</tissue>
    </source>
</reference>
<feature type="compositionally biased region" description="Basic and acidic residues" evidence="1">
    <location>
        <begin position="195"/>
        <end position="219"/>
    </location>
</feature>
<name>A0A1Q3FA61_CULTA</name>
<protein>
    <submittedName>
        <fullName evidence="2">Uncharacterized protein</fullName>
    </submittedName>
</protein>
<feature type="region of interest" description="Disordered" evidence="1">
    <location>
        <begin position="168"/>
        <end position="302"/>
    </location>
</feature>
<dbReference type="AlphaFoldDB" id="A0A1Q3FA61"/>
<feature type="compositionally biased region" description="Polar residues" evidence="1">
    <location>
        <begin position="231"/>
        <end position="244"/>
    </location>
</feature>
<feature type="compositionally biased region" description="Basic residues" evidence="1">
    <location>
        <begin position="278"/>
        <end position="291"/>
    </location>
</feature>